<evidence type="ECO:0000313" key="2">
    <source>
        <dbReference type="EMBL" id="MFC5190738.1"/>
    </source>
</evidence>
<reference evidence="3" key="1">
    <citation type="journal article" date="2019" name="Int. J. Syst. Evol. Microbiol.">
        <title>The Global Catalogue of Microorganisms (GCM) 10K type strain sequencing project: providing services to taxonomists for standard genome sequencing and annotation.</title>
        <authorList>
            <consortium name="The Broad Institute Genomics Platform"/>
            <consortium name="The Broad Institute Genome Sequencing Center for Infectious Disease"/>
            <person name="Wu L."/>
            <person name="Ma J."/>
        </authorList>
    </citation>
    <scope>NUCLEOTIDE SEQUENCE [LARGE SCALE GENOMIC DNA]</scope>
    <source>
        <strain evidence="3">CGMCC 1.7030</strain>
    </source>
</reference>
<feature type="chain" id="PRO_5045259771" description="Transferrin-binding protein B C-lobe/N-lobe beta barrel domain-containing protein" evidence="1">
    <location>
        <begin position="27"/>
        <end position="220"/>
    </location>
</feature>
<dbReference type="RefSeq" id="WP_377912109.1">
    <property type="nucleotide sequence ID" value="NZ_JBHSKS010000002.1"/>
</dbReference>
<proteinExistence type="predicted"/>
<dbReference type="EMBL" id="JBHSKS010000002">
    <property type="protein sequence ID" value="MFC5190738.1"/>
    <property type="molecule type" value="Genomic_DNA"/>
</dbReference>
<evidence type="ECO:0008006" key="4">
    <source>
        <dbReference type="Google" id="ProtNLM"/>
    </source>
</evidence>
<dbReference type="PROSITE" id="PS51257">
    <property type="entry name" value="PROKAR_LIPOPROTEIN"/>
    <property type="match status" value="1"/>
</dbReference>
<accession>A0ABW0BSZ1</accession>
<keyword evidence="3" id="KW-1185">Reference proteome</keyword>
<dbReference type="Proteomes" id="UP001596163">
    <property type="component" value="Unassembled WGS sequence"/>
</dbReference>
<protein>
    <recommendedName>
        <fullName evidence="4">Transferrin-binding protein B C-lobe/N-lobe beta barrel domain-containing protein</fullName>
    </recommendedName>
</protein>
<sequence length="220" mass="23221">MKKNYLKLTGLSLAIALLISSCMPEGETPMTSEAAKLANEVADAGSQEGGFENLRKSPNGVAYQEKFTNSIGFVPAEGFNPDLKLPAFYPGTGVGNATYMGKAYSFINQRAEFGPQGPVTVGAPVTMFFAEQLANEFGLTNIPDEVSSLTTDGKGNTIYFKNILNVTSPVSETRINFTADVEIIGGTGKFETASGMGKVVGFFNPGNGAGETTLRATIVF</sequence>
<evidence type="ECO:0000313" key="3">
    <source>
        <dbReference type="Proteomes" id="UP001596163"/>
    </source>
</evidence>
<evidence type="ECO:0000256" key="1">
    <source>
        <dbReference type="SAM" id="SignalP"/>
    </source>
</evidence>
<name>A0ABW0BSZ1_9BACT</name>
<organism evidence="2 3">
    <name type="scientific">Algoriphagus aquatilis</name>
    <dbReference type="NCBI Taxonomy" id="490186"/>
    <lineage>
        <taxon>Bacteria</taxon>
        <taxon>Pseudomonadati</taxon>
        <taxon>Bacteroidota</taxon>
        <taxon>Cytophagia</taxon>
        <taxon>Cytophagales</taxon>
        <taxon>Cyclobacteriaceae</taxon>
        <taxon>Algoriphagus</taxon>
    </lineage>
</organism>
<feature type="signal peptide" evidence="1">
    <location>
        <begin position="1"/>
        <end position="26"/>
    </location>
</feature>
<comment type="caution">
    <text evidence="2">The sequence shown here is derived from an EMBL/GenBank/DDBJ whole genome shotgun (WGS) entry which is preliminary data.</text>
</comment>
<keyword evidence="1" id="KW-0732">Signal</keyword>
<gene>
    <name evidence="2" type="ORF">ACFPIK_03090</name>
</gene>